<accession>A0A1H0HAP5</accession>
<name>A0A1H0HAP5_9HYPH</name>
<evidence type="ECO:0000313" key="3">
    <source>
        <dbReference type="Proteomes" id="UP000198793"/>
    </source>
</evidence>
<protein>
    <submittedName>
        <fullName evidence="2">Uncharacterized protein</fullName>
    </submittedName>
</protein>
<evidence type="ECO:0000256" key="1">
    <source>
        <dbReference type="SAM" id="SignalP"/>
    </source>
</evidence>
<keyword evidence="3" id="KW-1185">Reference proteome</keyword>
<feature type="signal peptide" evidence="1">
    <location>
        <begin position="1"/>
        <end position="21"/>
    </location>
</feature>
<dbReference type="EMBL" id="FNIT01000004">
    <property type="protein sequence ID" value="SDO16235.1"/>
    <property type="molecule type" value="Genomic_DNA"/>
</dbReference>
<keyword evidence="1" id="KW-0732">Signal</keyword>
<sequence length="126" mass="12717">MTIYHAAAAVALCFTLSGCNATNTAGPPAGAMAAGKMESRQALVRTWSGSLASGKSIQLRIPESGTPSYRFDGQNVAVRSASMTGGALVMAVGRGPGTVTVTPSGNGLAYTYRDGGGTARTMLSRS</sequence>
<gene>
    <name evidence="2" type="ORF">SAMN05192530_1042</name>
</gene>
<dbReference type="Proteomes" id="UP000198793">
    <property type="component" value="Unassembled WGS sequence"/>
</dbReference>
<dbReference type="RefSeq" id="WP_090672765.1">
    <property type="nucleotide sequence ID" value="NZ_FNIT01000004.1"/>
</dbReference>
<dbReference type="AlphaFoldDB" id="A0A1H0HAP5"/>
<evidence type="ECO:0000313" key="2">
    <source>
        <dbReference type="EMBL" id="SDO16235.1"/>
    </source>
</evidence>
<dbReference type="OrthoDB" id="9898046at2"/>
<feature type="chain" id="PRO_5011467185" evidence="1">
    <location>
        <begin position="22"/>
        <end position="126"/>
    </location>
</feature>
<proteinExistence type="predicted"/>
<reference evidence="2 3" key="1">
    <citation type="submission" date="2016-10" db="EMBL/GenBank/DDBJ databases">
        <authorList>
            <person name="de Groot N.N."/>
        </authorList>
    </citation>
    <scope>NUCLEOTIDE SEQUENCE [LARGE SCALE GENOMIC DNA]</scope>
    <source>
        <strain evidence="3">L7-484,KACC 16230,DSM 25025</strain>
    </source>
</reference>
<organism evidence="2 3">
    <name type="scientific">Aureimonas jatrophae</name>
    <dbReference type="NCBI Taxonomy" id="1166073"/>
    <lineage>
        <taxon>Bacteria</taxon>
        <taxon>Pseudomonadati</taxon>
        <taxon>Pseudomonadota</taxon>
        <taxon>Alphaproteobacteria</taxon>
        <taxon>Hyphomicrobiales</taxon>
        <taxon>Aurantimonadaceae</taxon>
        <taxon>Aureimonas</taxon>
    </lineage>
</organism>